<evidence type="ECO:0000313" key="2">
    <source>
        <dbReference type="Proteomes" id="UP000314294"/>
    </source>
</evidence>
<name>A0A4Z2E0P0_9TELE</name>
<dbReference type="EMBL" id="SRLO01022749">
    <property type="protein sequence ID" value="TNN22386.1"/>
    <property type="molecule type" value="Genomic_DNA"/>
</dbReference>
<protein>
    <submittedName>
        <fullName evidence="1">Uncharacterized protein</fullName>
    </submittedName>
</protein>
<proteinExistence type="predicted"/>
<comment type="caution">
    <text evidence="1">The sequence shown here is derived from an EMBL/GenBank/DDBJ whole genome shotgun (WGS) entry which is preliminary data.</text>
</comment>
<dbReference type="AlphaFoldDB" id="A0A4Z2E0P0"/>
<keyword evidence="2" id="KW-1185">Reference proteome</keyword>
<organism evidence="1 2">
    <name type="scientific">Liparis tanakae</name>
    <name type="common">Tanaka's snailfish</name>
    <dbReference type="NCBI Taxonomy" id="230148"/>
    <lineage>
        <taxon>Eukaryota</taxon>
        <taxon>Metazoa</taxon>
        <taxon>Chordata</taxon>
        <taxon>Craniata</taxon>
        <taxon>Vertebrata</taxon>
        <taxon>Euteleostomi</taxon>
        <taxon>Actinopterygii</taxon>
        <taxon>Neopterygii</taxon>
        <taxon>Teleostei</taxon>
        <taxon>Neoteleostei</taxon>
        <taxon>Acanthomorphata</taxon>
        <taxon>Eupercaria</taxon>
        <taxon>Perciformes</taxon>
        <taxon>Cottioidei</taxon>
        <taxon>Cottales</taxon>
        <taxon>Liparidae</taxon>
        <taxon>Liparis</taxon>
    </lineage>
</organism>
<reference evidence="1 2" key="1">
    <citation type="submission" date="2019-03" db="EMBL/GenBank/DDBJ databases">
        <title>First draft genome of Liparis tanakae, snailfish: a comprehensive survey of snailfish specific genes.</title>
        <authorList>
            <person name="Kim W."/>
            <person name="Song I."/>
            <person name="Jeong J.-H."/>
            <person name="Kim D."/>
            <person name="Kim S."/>
            <person name="Ryu S."/>
            <person name="Song J.Y."/>
            <person name="Lee S.K."/>
        </authorList>
    </citation>
    <scope>NUCLEOTIDE SEQUENCE [LARGE SCALE GENOMIC DNA]</scope>
    <source>
        <tissue evidence="1">Muscle</tissue>
    </source>
</reference>
<sequence length="61" mass="6381">MLCMGASPPYSMSLTRAPLASSRSTTSAFAFLHAMCRGVCLSRSTACTSAPAASSVRHTRK</sequence>
<accession>A0A4Z2E0P0</accession>
<evidence type="ECO:0000313" key="1">
    <source>
        <dbReference type="EMBL" id="TNN22386.1"/>
    </source>
</evidence>
<dbReference type="Proteomes" id="UP000314294">
    <property type="component" value="Unassembled WGS sequence"/>
</dbReference>
<gene>
    <name evidence="1" type="ORF">EYF80_067499</name>
</gene>